<dbReference type="Pfam" id="PF00067">
    <property type="entry name" value="p450"/>
    <property type="match status" value="1"/>
</dbReference>
<comment type="cofactor">
    <cofactor evidence="1 10">
        <name>heme</name>
        <dbReference type="ChEBI" id="CHEBI:30413"/>
    </cofactor>
</comment>
<reference evidence="13 14" key="2">
    <citation type="journal article" date="2012" name="Open Biol.">
        <title>Characteristics of nucleosomes and linker DNA regions on the genome of the basidiomycete Mixia osmundae revealed by mono- and dinucleosome mapping.</title>
        <authorList>
            <person name="Nishida H."/>
            <person name="Kondo S."/>
            <person name="Matsumoto T."/>
            <person name="Suzuki Y."/>
            <person name="Yoshikawa H."/>
            <person name="Taylor T.D."/>
            <person name="Sugiyama J."/>
        </authorList>
    </citation>
    <scope>NUCLEOTIDE SEQUENCE [LARGE SCALE GENOMIC DNA]</scope>
    <source>
        <strain evidence="14">CBS 9802 / IAM 14324 / JCM 22182 / KY 12970</strain>
    </source>
</reference>
<dbReference type="CDD" id="cd11042">
    <property type="entry name" value="CYP51-like"/>
    <property type="match status" value="1"/>
</dbReference>
<organism evidence="13 14">
    <name type="scientific">Mixia osmundae (strain CBS 9802 / IAM 14324 / JCM 22182 / KY 12970)</name>
    <dbReference type="NCBI Taxonomy" id="764103"/>
    <lineage>
        <taxon>Eukaryota</taxon>
        <taxon>Fungi</taxon>
        <taxon>Dikarya</taxon>
        <taxon>Basidiomycota</taxon>
        <taxon>Pucciniomycotina</taxon>
        <taxon>Mixiomycetes</taxon>
        <taxon>Mixiales</taxon>
        <taxon>Mixiaceae</taxon>
        <taxon>Mixia</taxon>
    </lineage>
</organism>
<dbReference type="GO" id="GO:0016705">
    <property type="term" value="F:oxidoreductase activity, acting on paired donors, with incorporation or reduction of molecular oxygen"/>
    <property type="evidence" value="ECO:0007669"/>
    <property type="project" value="InterPro"/>
</dbReference>
<keyword evidence="7 10" id="KW-0408">Iron</keyword>
<keyword evidence="9 12" id="KW-0472">Membrane</keyword>
<reference evidence="13 14" key="1">
    <citation type="journal article" date="2011" name="J. Gen. Appl. Microbiol.">
        <title>Draft genome sequencing of the enigmatic basidiomycete Mixia osmundae.</title>
        <authorList>
            <person name="Nishida H."/>
            <person name="Nagatsuka Y."/>
            <person name="Sugiyama J."/>
        </authorList>
    </citation>
    <scope>NUCLEOTIDE SEQUENCE [LARGE SCALE GENOMIC DNA]</scope>
    <source>
        <strain evidence="14">CBS 9802 / IAM 14324 / JCM 22182 / KY 12970</strain>
    </source>
</reference>
<dbReference type="InterPro" id="IPR001128">
    <property type="entry name" value="Cyt_P450"/>
</dbReference>
<dbReference type="GO" id="GO:0020037">
    <property type="term" value="F:heme binding"/>
    <property type="evidence" value="ECO:0007669"/>
    <property type="project" value="InterPro"/>
</dbReference>
<dbReference type="AlphaFoldDB" id="G7DYH5"/>
<dbReference type="GO" id="GO:0004497">
    <property type="term" value="F:monooxygenase activity"/>
    <property type="evidence" value="ECO:0007669"/>
    <property type="project" value="UniProtKB-KW"/>
</dbReference>
<dbReference type="SUPFAM" id="SSF48264">
    <property type="entry name" value="Cytochrome P450"/>
    <property type="match status" value="1"/>
</dbReference>
<evidence type="ECO:0000256" key="8">
    <source>
        <dbReference type="ARBA" id="ARBA00023033"/>
    </source>
</evidence>
<feature type="binding site" description="axial binding residue" evidence="10">
    <location>
        <position position="486"/>
    </location>
    <ligand>
        <name>heme</name>
        <dbReference type="ChEBI" id="CHEBI:30413"/>
    </ligand>
    <ligandPart>
        <name>Fe</name>
        <dbReference type="ChEBI" id="CHEBI:18248"/>
    </ligandPart>
</feature>
<evidence type="ECO:0000256" key="12">
    <source>
        <dbReference type="SAM" id="Phobius"/>
    </source>
</evidence>
<dbReference type="InterPro" id="IPR002403">
    <property type="entry name" value="Cyt_P450_E_grp-IV"/>
</dbReference>
<dbReference type="InterPro" id="IPR036396">
    <property type="entry name" value="Cyt_P450_sf"/>
</dbReference>
<keyword evidence="5 10" id="KW-0479">Metal-binding</keyword>
<dbReference type="PRINTS" id="PR00385">
    <property type="entry name" value="P450"/>
</dbReference>
<keyword evidence="12" id="KW-1133">Transmembrane helix</keyword>
<evidence type="ECO:0000256" key="3">
    <source>
        <dbReference type="ARBA" id="ARBA00010617"/>
    </source>
</evidence>
<comment type="similarity">
    <text evidence="3 11">Belongs to the cytochrome P450 family.</text>
</comment>
<dbReference type="GO" id="GO:0005506">
    <property type="term" value="F:iron ion binding"/>
    <property type="evidence" value="ECO:0007669"/>
    <property type="project" value="InterPro"/>
</dbReference>
<evidence type="ECO:0000256" key="2">
    <source>
        <dbReference type="ARBA" id="ARBA00004370"/>
    </source>
</evidence>
<keyword evidence="12" id="KW-0812">Transmembrane</keyword>
<dbReference type="FunCoup" id="G7DYH5">
    <property type="interactions" value="135"/>
</dbReference>
<evidence type="ECO:0000313" key="13">
    <source>
        <dbReference type="EMBL" id="GAA95635.1"/>
    </source>
</evidence>
<evidence type="ECO:0000256" key="6">
    <source>
        <dbReference type="ARBA" id="ARBA00023002"/>
    </source>
</evidence>
<dbReference type="Proteomes" id="UP000009131">
    <property type="component" value="Unassembled WGS sequence"/>
</dbReference>
<evidence type="ECO:0000256" key="4">
    <source>
        <dbReference type="ARBA" id="ARBA00022617"/>
    </source>
</evidence>
<dbReference type="OrthoDB" id="1055148at2759"/>
<dbReference type="OMA" id="HWFPFVG"/>
<sequence>MSSLVALVDELLGSSRQRWQVLDGRPFASAALLAGSAAALFIVYNIAHQLLVPRKRSLPPLVFHWVPFIGSAVSYGIDPYAFLLACREKYGPVFTFVLLGRKVTVALGPSGSNFVLNGRLHHVSAEEAYTHLTTPVFGKGVVYDCPNHMLMEQKKFIKVGLSTENFKLYVGMVVDEVIAYLDQHVPKTNTAMRDAFTTSSEITICTASRTLQGKEVRRGMDASFAELYHDLDGGFTPIAFAFPSLPLPNFRRRDRAQVKMRNFYLDIMKKRRESGDESASDMLQALQGCSYKDGRTLSDQDIAHMMIALLMAGQHTSAATGAWLLLHLGERPDLQDALLAEQKKAFGNKSGSLDPLDYERLQTPLLHACVKEVLRLHPPLHSLMRKVIADMPVPTSLSAHSEEQPYIVPKGYYVLAAPGVTQVDPVLWPDPTSFDPYRWLEGTKSSDATKSEKDSEQNETIDYGFGAIATGATSPYIPFGAGRHRCIGEQYAHLQLGAIFATLVRQTTWKLNGSLPKQDYTTMIVMPQKPRDVIFTRR</sequence>
<keyword evidence="6 11" id="KW-0560">Oxidoreductase</keyword>
<dbReference type="PANTHER" id="PTHR24304">
    <property type="entry name" value="CYTOCHROME P450 FAMILY 7"/>
    <property type="match status" value="1"/>
</dbReference>
<keyword evidence="8 11" id="KW-0503">Monooxygenase</keyword>
<dbReference type="PANTHER" id="PTHR24304:SF2">
    <property type="entry name" value="24-HYDROXYCHOLESTEROL 7-ALPHA-HYDROXYLASE"/>
    <property type="match status" value="1"/>
</dbReference>
<dbReference type="STRING" id="764103.G7DYH5"/>
<dbReference type="GO" id="GO:0016020">
    <property type="term" value="C:membrane"/>
    <property type="evidence" value="ECO:0007669"/>
    <property type="project" value="UniProtKB-SubCell"/>
</dbReference>
<evidence type="ECO:0000256" key="5">
    <source>
        <dbReference type="ARBA" id="ARBA00022723"/>
    </source>
</evidence>
<gene>
    <name evidence="13" type="primary">Mo02291</name>
    <name evidence="13" type="ORF">E5Q_02291</name>
</gene>
<protein>
    <submittedName>
        <fullName evidence="13">Uncharacterized protein</fullName>
    </submittedName>
</protein>
<dbReference type="PROSITE" id="PS00086">
    <property type="entry name" value="CYTOCHROME_P450"/>
    <property type="match status" value="1"/>
</dbReference>
<dbReference type="EMBL" id="BABT02000062">
    <property type="protein sequence ID" value="GAA95635.1"/>
    <property type="molecule type" value="Genomic_DNA"/>
</dbReference>
<proteinExistence type="inferred from homology"/>
<accession>G7DYH5</accession>
<comment type="subcellular location">
    <subcellularLocation>
        <location evidence="2">Membrane</location>
    </subcellularLocation>
</comment>
<dbReference type="InterPro" id="IPR050529">
    <property type="entry name" value="CYP450_sterol_14alpha_dmase"/>
</dbReference>
<dbReference type="RefSeq" id="XP_014569710.1">
    <property type="nucleotide sequence ID" value="XM_014714224.1"/>
</dbReference>
<dbReference type="eggNOG" id="KOG0684">
    <property type="taxonomic scope" value="Eukaryota"/>
</dbReference>
<evidence type="ECO:0000256" key="9">
    <source>
        <dbReference type="ARBA" id="ARBA00023136"/>
    </source>
</evidence>
<evidence type="ECO:0000313" key="14">
    <source>
        <dbReference type="Proteomes" id="UP000009131"/>
    </source>
</evidence>
<dbReference type="FunFam" id="1.10.630.10:FF:000033">
    <property type="entry name" value="14-alpha sterol demethylase"/>
    <property type="match status" value="1"/>
</dbReference>
<evidence type="ECO:0000256" key="1">
    <source>
        <dbReference type="ARBA" id="ARBA00001971"/>
    </source>
</evidence>
<dbReference type="HOGENOM" id="CLU_001570_15_0_1"/>
<name>G7DYH5_MIXOS</name>
<feature type="transmembrane region" description="Helical" evidence="12">
    <location>
        <begin position="27"/>
        <end position="46"/>
    </location>
</feature>
<dbReference type="PRINTS" id="PR00465">
    <property type="entry name" value="EP450IV"/>
</dbReference>
<evidence type="ECO:0000256" key="10">
    <source>
        <dbReference type="PIRSR" id="PIRSR602403-1"/>
    </source>
</evidence>
<dbReference type="Gene3D" id="1.10.630.10">
    <property type="entry name" value="Cytochrome P450"/>
    <property type="match status" value="1"/>
</dbReference>
<dbReference type="InterPro" id="IPR017972">
    <property type="entry name" value="Cyt_P450_CS"/>
</dbReference>
<evidence type="ECO:0000256" key="7">
    <source>
        <dbReference type="ARBA" id="ARBA00023004"/>
    </source>
</evidence>
<evidence type="ECO:0000256" key="11">
    <source>
        <dbReference type="RuleBase" id="RU000461"/>
    </source>
</evidence>
<comment type="caution">
    <text evidence="13">The sequence shown here is derived from an EMBL/GenBank/DDBJ whole genome shotgun (WGS) entry which is preliminary data.</text>
</comment>
<dbReference type="InParanoid" id="G7DYH5"/>
<keyword evidence="14" id="KW-1185">Reference proteome</keyword>
<feature type="transmembrane region" description="Helical" evidence="12">
    <location>
        <begin position="58"/>
        <end position="77"/>
    </location>
</feature>
<keyword evidence="4 10" id="KW-0349">Heme</keyword>